<comment type="caution">
    <text evidence="1">The sequence shown here is derived from an EMBL/GenBank/DDBJ whole genome shotgun (WGS) entry which is preliminary data.</text>
</comment>
<reference evidence="1 2" key="1">
    <citation type="submission" date="2016-02" db="EMBL/GenBank/DDBJ databases">
        <title>Genome analysis of coral dinoflagellate symbionts highlights evolutionary adaptations to a symbiotic lifestyle.</title>
        <authorList>
            <person name="Aranda M."/>
            <person name="Li Y."/>
            <person name="Liew Y.J."/>
            <person name="Baumgarten S."/>
            <person name="Simakov O."/>
            <person name="Wilson M."/>
            <person name="Piel J."/>
            <person name="Ashoor H."/>
            <person name="Bougouffa S."/>
            <person name="Bajic V.B."/>
            <person name="Ryu T."/>
            <person name="Ravasi T."/>
            <person name="Bayer T."/>
            <person name="Micklem G."/>
            <person name="Kim H."/>
            <person name="Bhak J."/>
            <person name="Lajeunesse T.C."/>
            <person name="Voolstra C.R."/>
        </authorList>
    </citation>
    <scope>NUCLEOTIDE SEQUENCE [LARGE SCALE GENOMIC DNA]</scope>
    <source>
        <strain evidence="1 2">CCMP2467</strain>
    </source>
</reference>
<dbReference type="AlphaFoldDB" id="A0A1Q9CZW3"/>
<dbReference type="EMBL" id="LSRX01000813">
    <property type="protein sequence ID" value="OLP88466.1"/>
    <property type="molecule type" value="Genomic_DNA"/>
</dbReference>
<evidence type="ECO:0000313" key="2">
    <source>
        <dbReference type="Proteomes" id="UP000186817"/>
    </source>
</evidence>
<dbReference type="Proteomes" id="UP000186817">
    <property type="component" value="Unassembled WGS sequence"/>
</dbReference>
<organism evidence="1 2">
    <name type="scientific">Symbiodinium microadriaticum</name>
    <name type="common">Dinoflagellate</name>
    <name type="synonym">Zooxanthella microadriatica</name>
    <dbReference type="NCBI Taxonomy" id="2951"/>
    <lineage>
        <taxon>Eukaryota</taxon>
        <taxon>Sar</taxon>
        <taxon>Alveolata</taxon>
        <taxon>Dinophyceae</taxon>
        <taxon>Suessiales</taxon>
        <taxon>Symbiodiniaceae</taxon>
        <taxon>Symbiodinium</taxon>
    </lineage>
</organism>
<name>A0A1Q9CZW3_SYMMI</name>
<keyword evidence="2" id="KW-1185">Reference proteome</keyword>
<proteinExistence type="predicted"/>
<protein>
    <submittedName>
        <fullName evidence="1">Uncharacterized protein</fullName>
    </submittedName>
</protein>
<dbReference type="OrthoDB" id="10667361at2759"/>
<gene>
    <name evidence="1" type="ORF">AK812_SmicGene30209</name>
</gene>
<evidence type="ECO:0000313" key="1">
    <source>
        <dbReference type="EMBL" id="OLP88466.1"/>
    </source>
</evidence>
<accession>A0A1Q9CZW3</accession>
<sequence length="324" mass="34981">MQIGLLCGTDLTGLMPPAHRSTSKWHIIAWQSCARNAAEVKLLGNAALCIVCCFAVPQPFKSSTETRRANAAPRVALVLPFLVPTSNAWHAEMRGHLKGQWVRRALRTVRQAPALVLHSINRLVGLIQIGLLCGTDLTGLSSFSVMLLSALLAALRKPAEADPKQGAAPSGKPAPETTLQLAVSVAAKTWPAAPCKERQAWPKSGAMSVNLGKDTVYLATMVLPAGFRDMHTLNPALPETIGGWARKVIAFQDNMFNIARLWASPGNLNPELRMGTLLSKRGLRPGPTKQDQRLPPRRQCQVLLLTCLAVAGLKRQIPIITACL</sequence>